<dbReference type="InterPro" id="IPR036909">
    <property type="entry name" value="Cyt_c-like_dom_sf"/>
</dbReference>
<evidence type="ECO:0000256" key="4">
    <source>
        <dbReference type="PROSITE-ProRule" id="PRU00433"/>
    </source>
</evidence>
<protein>
    <submittedName>
        <fullName evidence="7">Cytochrome c, class I</fullName>
    </submittedName>
</protein>
<dbReference type="STRING" id="709032.Sulku_2023"/>
<gene>
    <name evidence="7" type="ordered locus">Sulku_2023</name>
</gene>
<dbReference type="GO" id="GO:0046872">
    <property type="term" value="F:metal ion binding"/>
    <property type="evidence" value="ECO:0007669"/>
    <property type="project" value="UniProtKB-KW"/>
</dbReference>
<organism evidence="7 8">
    <name type="scientific">Sulfuricurvum kujiense (strain ATCC BAA-921 / DSM 16994 / JCM 11577 / YK-1)</name>
    <dbReference type="NCBI Taxonomy" id="709032"/>
    <lineage>
        <taxon>Bacteria</taxon>
        <taxon>Pseudomonadati</taxon>
        <taxon>Campylobacterota</taxon>
        <taxon>Epsilonproteobacteria</taxon>
        <taxon>Campylobacterales</taxon>
        <taxon>Sulfurimonadaceae</taxon>
        <taxon>Sulfuricurvum</taxon>
    </lineage>
</organism>
<dbReference type="KEGG" id="sku:Sulku_2023"/>
<dbReference type="GO" id="GO:0009055">
    <property type="term" value="F:electron transfer activity"/>
    <property type="evidence" value="ECO:0007669"/>
    <property type="project" value="InterPro"/>
</dbReference>
<dbReference type="HOGENOM" id="CLU_126606_0_0_7"/>
<keyword evidence="1 4" id="KW-0349">Heme</keyword>
<dbReference type="eggNOG" id="COG4654">
    <property type="taxonomic scope" value="Bacteria"/>
</dbReference>
<dbReference type="AlphaFoldDB" id="E4U2J6"/>
<feature type="signal peptide" evidence="5">
    <location>
        <begin position="1"/>
        <end position="22"/>
    </location>
</feature>
<dbReference type="OrthoDB" id="14888at2"/>
<evidence type="ECO:0000256" key="3">
    <source>
        <dbReference type="ARBA" id="ARBA00023004"/>
    </source>
</evidence>
<dbReference type="PROSITE" id="PS51007">
    <property type="entry name" value="CYTC"/>
    <property type="match status" value="1"/>
</dbReference>
<dbReference type="RefSeq" id="WP_013460880.1">
    <property type="nucleotide sequence ID" value="NC_014762.1"/>
</dbReference>
<evidence type="ECO:0000259" key="6">
    <source>
        <dbReference type="PROSITE" id="PS51007"/>
    </source>
</evidence>
<dbReference type="InterPro" id="IPR009056">
    <property type="entry name" value="Cyt_c-like_dom"/>
</dbReference>
<dbReference type="GO" id="GO:0020037">
    <property type="term" value="F:heme binding"/>
    <property type="evidence" value="ECO:0007669"/>
    <property type="project" value="InterPro"/>
</dbReference>
<keyword evidence="3 4" id="KW-0408">Iron</keyword>
<sequence length="127" mass="14254">MKTEILLSYTLFCIFGLGSAFAQEDPKILFEQKCSVCHLKQRPAYEEMKTLIAPPIMGVMTHVKDAKATKIDAVNFIADYIFEPTPAKALCMKQSIERFGLMPSQKGNLSKEEAISVAGYLYENFGY</sequence>
<evidence type="ECO:0000256" key="1">
    <source>
        <dbReference type="ARBA" id="ARBA00022617"/>
    </source>
</evidence>
<proteinExistence type="predicted"/>
<keyword evidence="5" id="KW-0732">Signal</keyword>
<accession>E4U2J6</accession>
<dbReference type="Proteomes" id="UP000008721">
    <property type="component" value="Chromosome"/>
</dbReference>
<name>E4U2J6_SULKY</name>
<keyword evidence="2 4" id="KW-0479">Metal-binding</keyword>
<feature type="domain" description="Cytochrome c" evidence="6">
    <location>
        <begin position="21"/>
        <end position="125"/>
    </location>
</feature>
<evidence type="ECO:0000256" key="2">
    <source>
        <dbReference type="ARBA" id="ARBA00022723"/>
    </source>
</evidence>
<evidence type="ECO:0000313" key="8">
    <source>
        <dbReference type="Proteomes" id="UP000008721"/>
    </source>
</evidence>
<dbReference type="EMBL" id="CP002355">
    <property type="protein sequence ID" value="ADR34683.1"/>
    <property type="molecule type" value="Genomic_DNA"/>
</dbReference>
<dbReference type="SUPFAM" id="SSF46626">
    <property type="entry name" value="Cytochrome c"/>
    <property type="match status" value="1"/>
</dbReference>
<evidence type="ECO:0000256" key="5">
    <source>
        <dbReference type="SAM" id="SignalP"/>
    </source>
</evidence>
<reference evidence="7 8" key="1">
    <citation type="journal article" date="2012" name="Stand. Genomic Sci.">
        <title>Complete genome sequence of the sulfur compounds oxidizing chemolithoautotroph Sulfuricurvum kujiense type strain (YK-1(T)).</title>
        <authorList>
            <person name="Han C."/>
            <person name="Kotsyurbenko O."/>
            <person name="Chertkov O."/>
            <person name="Held B."/>
            <person name="Lapidus A."/>
            <person name="Nolan M."/>
            <person name="Lucas S."/>
            <person name="Hammon N."/>
            <person name="Deshpande S."/>
            <person name="Cheng J.F."/>
            <person name="Tapia R."/>
            <person name="Goodwin L.A."/>
            <person name="Pitluck S."/>
            <person name="Liolios K."/>
            <person name="Pagani I."/>
            <person name="Ivanova N."/>
            <person name="Mavromatis K."/>
            <person name="Mikhailova N."/>
            <person name="Pati A."/>
            <person name="Chen A."/>
            <person name="Palaniappan K."/>
            <person name="Land M."/>
            <person name="Hauser L."/>
            <person name="Chang Y.J."/>
            <person name="Jeffries C.D."/>
            <person name="Brambilla E.M."/>
            <person name="Rohde M."/>
            <person name="Spring S."/>
            <person name="Sikorski J."/>
            <person name="Goker M."/>
            <person name="Woyke T."/>
            <person name="Bristow J."/>
            <person name="Eisen J.A."/>
            <person name="Markowitz V."/>
            <person name="Hugenholtz P."/>
            <person name="Kyrpides N.C."/>
            <person name="Klenk H.P."/>
            <person name="Detter J.C."/>
        </authorList>
    </citation>
    <scope>NUCLEOTIDE SEQUENCE [LARGE SCALE GENOMIC DNA]</scope>
    <source>
        <strain evidence="8">ATCC BAA-921 / DSM 16994 / JCM 11577 / YK-1</strain>
    </source>
</reference>
<evidence type="ECO:0000313" key="7">
    <source>
        <dbReference type="EMBL" id="ADR34683.1"/>
    </source>
</evidence>
<feature type="chain" id="PRO_5003188494" evidence="5">
    <location>
        <begin position="23"/>
        <end position="127"/>
    </location>
</feature>
<dbReference type="Gene3D" id="1.10.760.10">
    <property type="entry name" value="Cytochrome c-like domain"/>
    <property type="match status" value="1"/>
</dbReference>
<keyword evidence="8" id="KW-1185">Reference proteome</keyword>